<accession>A0A1I5MHW6</accession>
<gene>
    <name evidence="2" type="ORF">SAMN04488060_1377</name>
</gene>
<evidence type="ECO:0000313" key="3">
    <source>
        <dbReference type="Proteomes" id="UP000199331"/>
    </source>
</evidence>
<evidence type="ECO:0000313" key="2">
    <source>
        <dbReference type="EMBL" id="SFP09175.1"/>
    </source>
</evidence>
<sequence>MTVPEWKLEDAADKADSYQFKNTNPKLVFLLALAAGLLAVAIIFFAYVIVSLSIDVGLIPQPPRLRGLVD</sequence>
<dbReference type="Proteomes" id="UP000199331">
    <property type="component" value="Unassembled WGS sequence"/>
</dbReference>
<proteinExistence type="predicted"/>
<name>A0A1I5MHW6_9SPHN</name>
<keyword evidence="1" id="KW-0472">Membrane</keyword>
<keyword evidence="3" id="KW-1185">Reference proteome</keyword>
<dbReference type="EMBL" id="FOWZ01000002">
    <property type="protein sequence ID" value="SFP09175.1"/>
    <property type="molecule type" value="Genomic_DNA"/>
</dbReference>
<dbReference type="STRING" id="604088.SAMN04488060_1377"/>
<reference evidence="3" key="1">
    <citation type="submission" date="2016-10" db="EMBL/GenBank/DDBJ databases">
        <authorList>
            <person name="Varghese N."/>
            <person name="Submissions S."/>
        </authorList>
    </citation>
    <scope>NUCLEOTIDE SEQUENCE [LARGE SCALE GENOMIC DNA]</scope>
    <source>
        <strain evidence="3">CGMCC 1.7715</strain>
    </source>
</reference>
<keyword evidence="1" id="KW-0812">Transmembrane</keyword>
<dbReference type="RefSeq" id="WP_143089587.1">
    <property type="nucleotide sequence ID" value="NZ_FOWZ01000002.1"/>
</dbReference>
<keyword evidence="1" id="KW-1133">Transmembrane helix</keyword>
<evidence type="ECO:0000256" key="1">
    <source>
        <dbReference type="SAM" id="Phobius"/>
    </source>
</evidence>
<organism evidence="2 3">
    <name type="scientific">Qipengyuania nanhaisediminis</name>
    <dbReference type="NCBI Taxonomy" id="604088"/>
    <lineage>
        <taxon>Bacteria</taxon>
        <taxon>Pseudomonadati</taxon>
        <taxon>Pseudomonadota</taxon>
        <taxon>Alphaproteobacteria</taxon>
        <taxon>Sphingomonadales</taxon>
        <taxon>Erythrobacteraceae</taxon>
        <taxon>Qipengyuania</taxon>
    </lineage>
</organism>
<feature type="transmembrane region" description="Helical" evidence="1">
    <location>
        <begin position="27"/>
        <end position="50"/>
    </location>
</feature>
<dbReference type="AlphaFoldDB" id="A0A1I5MHW6"/>
<protein>
    <submittedName>
        <fullName evidence="2">Uncharacterized protein</fullName>
    </submittedName>
</protein>